<keyword evidence="7 10" id="KW-0548">Nucleotidyltransferase</keyword>
<dbReference type="STRING" id="192814.GCA_900166575_00311"/>
<evidence type="ECO:0000256" key="2">
    <source>
        <dbReference type="ARBA" id="ARBA00004496"/>
    </source>
</evidence>
<dbReference type="GO" id="GO:0008108">
    <property type="term" value="F:UDP-glucose:hexose-1-phosphate uridylyltransferase activity"/>
    <property type="evidence" value="ECO:0007669"/>
    <property type="project" value="UniProtKB-UniRule"/>
</dbReference>
<accession>A0A4Z0H0C3</accession>
<keyword evidence="8 10" id="KW-0299">Galactose metabolism</keyword>
<dbReference type="Pfam" id="PF02744">
    <property type="entry name" value="GalP_UDP_tr_C"/>
    <property type="match status" value="1"/>
</dbReference>
<evidence type="ECO:0000256" key="4">
    <source>
        <dbReference type="ARBA" id="ARBA00008706"/>
    </source>
</evidence>
<dbReference type="PIRSF" id="PIRSF006005">
    <property type="entry name" value="GalT_BS"/>
    <property type="match status" value="1"/>
</dbReference>
<dbReference type="InterPro" id="IPR005850">
    <property type="entry name" value="GalP_Utransf_C"/>
</dbReference>
<evidence type="ECO:0000256" key="7">
    <source>
        <dbReference type="ARBA" id="ARBA00022695"/>
    </source>
</evidence>
<reference evidence="13 14" key="1">
    <citation type="journal article" date="2003" name="Int. J. Syst. Evol. Microbiol.">
        <title>Halobacillus salinus sp. nov., isolated from a salt lake on the coast of the East Sea in Korea.</title>
        <authorList>
            <person name="Yoon J.H."/>
            <person name="Kang K.H."/>
            <person name="Park Y.H."/>
        </authorList>
    </citation>
    <scope>NUCLEOTIDE SEQUENCE [LARGE SCALE GENOMIC DNA]</scope>
    <source>
        <strain evidence="13 14">HSL-3</strain>
    </source>
</reference>
<evidence type="ECO:0000256" key="8">
    <source>
        <dbReference type="ARBA" id="ARBA00023144"/>
    </source>
</evidence>
<comment type="similarity">
    <text evidence="4 10">Belongs to the galactose-1-phosphate uridylyltransferase type 2 family.</text>
</comment>
<evidence type="ECO:0000256" key="3">
    <source>
        <dbReference type="ARBA" id="ARBA00004947"/>
    </source>
</evidence>
<evidence type="ECO:0000313" key="13">
    <source>
        <dbReference type="EMBL" id="TGB03439.1"/>
    </source>
</evidence>
<name>A0A4Z0H0C3_9BACI</name>
<dbReference type="EMBL" id="SRJC01000001">
    <property type="protein sequence ID" value="TGB03439.1"/>
    <property type="molecule type" value="Genomic_DNA"/>
</dbReference>
<sequence>MNIYDTVQQLVDKALEEELIEKEDAVYARNQVLGELGLVTFTPEGGTKESTIPDLLEELIAYAVEEEIIDDVLDEKEQFQANVMDHFLPRPSDLNRTFYQKYDQDPREATDYFYHLSQKSNYIQTKRISNNVSFEAQTEYGDLDITINLSKPEKDPKQIAKERQMKKTDSDYPKCLLCMENEGYPGRIGHPARSNHRLVRVELGGGQWMLQYSPYVYYNEHSIVLSEKHTPMTIDKKTFDQLLEFTEKFPHYFIGSNADLPIVGGSILSHDHYQAGRYEFAMAKAEASYSFTIDGHPDVEAEVLKWPMSVIRLRGSARAELAQIAEHVLETWRDYTDEAVDVISFSKEEPHNTVTPIARRREDDFELDLVLRNNRTSEAHPMGIFHPHEEVHHIKKENIGLIEVMGLAVLPARLKDELKEVERFVAGGSDAVAEHHQTWADELKAAYGGGDVSAFVEEAVGEKFKQVLEHAGVFKQDADGAAAFRRFLDTL</sequence>
<dbReference type="InterPro" id="IPR000766">
    <property type="entry name" value="GalP_uridyl_Trfase_II"/>
</dbReference>
<dbReference type="Pfam" id="PF01087">
    <property type="entry name" value="GalP_UDP_transf"/>
    <property type="match status" value="1"/>
</dbReference>
<feature type="domain" description="Galactose-1-phosphate uridyl transferase C-terminal" evidence="12">
    <location>
        <begin position="247"/>
        <end position="440"/>
    </location>
</feature>
<dbReference type="RefSeq" id="WP_135326172.1">
    <property type="nucleotide sequence ID" value="NZ_SRJC01000001.1"/>
</dbReference>
<feature type="domain" description="Galactose-1-phosphate uridyl transferase N-terminal" evidence="11">
    <location>
        <begin position="20"/>
        <end position="231"/>
    </location>
</feature>
<comment type="subcellular location">
    <subcellularLocation>
        <location evidence="2 10">Cytoplasm</location>
    </subcellularLocation>
</comment>
<keyword evidence="6 10" id="KW-0808">Transferase</keyword>
<dbReference type="AlphaFoldDB" id="A0A4Z0H0C3"/>
<dbReference type="UniPathway" id="UPA00214"/>
<evidence type="ECO:0000256" key="5">
    <source>
        <dbReference type="ARBA" id="ARBA00022490"/>
    </source>
</evidence>
<evidence type="ECO:0000256" key="6">
    <source>
        <dbReference type="ARBA" id="ARBA00022679"/>
    </source>
</evidence>
<dbReference type="HAMAP" id="MF_00571">
    <property type="entry name" value="GalP_UDP_trans"/>
    <property type="match status" value="1"/>
</dbReference>
<proteinExistence type="inferred from homology"/>
<dbReference type="Proteomes" id="UP000297982">
    <property type="component" value="Unassembled WGS sequence"/>
</dbReference>
<dbReference type="PROSITE" id="PS01163">
    <property type="entry name" value="GAL_P_UDP_TRANSF_II"/>
    <property type="match status" value="1"/>
</dbReference>
<dbReference type="GO" id="GO:0006012">
    <property type="term" value="P:galactose metabolic process"/>
    <property type="evidence" value="ECO:0007669"/>
    <property type="project" value="UniProtKB-UniRule"/>
</dbReference>
<protein>
    <recommendedName>
        <fullName evidence="10">Galactose-1-phosphate uridylyltransferase</fullName>
        <shortName evidence="10">Gal-1-P uridylyltransferase</shortName>
        <ecNumber evidence="10">2.7.7.12</ecNumber>
    </recommendedName>
    <alternativeName>
        <fullName evidence="10">UDP-glucose--hexose-1-phosphate uridylyltransferase</fullName>
    </alternativeName>
</protein>
<dbReference type="EC" id="2.7.7.12" evidence="10"/>
<evidence type="ECO:0000313" key="14">
    <source>
        <dbReference type="Proteomes" id="UP000297982"/>
    </source>
</evidence>
<dbReference type="GO" id="GO:0005737">
    <property type="term" value="C:cytoplasm"/>
    <property type="evidence" value="ECO:0007669"/>
    <property type="project" value="UniProtKB-SubCell"/>
</dbReference>
<evidence type="ECO:0000256" key="10">
    <source>
        <dbReference type="HAMAP-Rule" id="MF_00571"/>
    </source>
</evidence>
<comment type="catalytic activity">
    <reaction evidence="1 10">
        <text>alpha-D-galactose 1-phosphate + UDP-alpha-D-glucose = alpha-D-glucose 1-phosphate + UDP-alpha-D-galactose</text>
        <dbReference type="Rhea" id="RHEA:13989"/>
        <dbReference type="ChEBI" id="CHEBI:58336"/>
        <dbReference type="ChEBI" id="CHEBI:58601"/>
        <dbReference type="ChEBI" id="CHEBI:58885"/>
        <dbReference type="ChEBI" id="CHEBI:66914"/>
        <dbReference type="EC" id="2.7.7.12"/>
    </reaction>
</comment>
<dbReference type="PANTHER" id="PTHR39191:SF1">
    <property type="entry name" value="DUF4922 DOMAIN-CONTAINING PROTEIN"/>
    <property type="match status" value="1"/>
</dbReference>
<dbReference type="InterPro" id="IPR023425">
    <property type="entry name" value="GalP_uridyl_Trfase_II_CS"/>
</dbReference>
<gene>
    <name evidence="10 13" type="primary">galT</name>
    <name evidence="13" type="ORF">E4663_00075</name>
</gene>
<keyword evidence="5 10" id="KW-0963">Cytoplasm</keyword>
<evidence type="ECO:0000259" key="12">
    <source>
        <dbReference type="Pfam" id="PF02744"/>
    </source>
</evidence>
<evidence type="ECO:0000256" key="1">
    <source>
        <dbReference type="ARBA" id="ARBA00001107"/>
    </source>
</evidence>
<keyword evidence="9 10" id="KW-0119">Carbohydrate metabolism</keyword>
<evidence type="ECO:0000259" key="11">
    <source>
        <dbReference type="Pfam" id="PF01087"/>
    </source>
</evidence>
<keyword evidence="14" id="KW-1185">Reference proteome</keyword>
<evidence type="ECO:0000256" key="9">
    <source>
        <dbReference type="ARBA" id="ARBA00023277"/>
    </source>
</evidence>
<dbReference type="InterPro" id="IPR005849">
    <property type="entry name" value="GalP_Utransf_N"/>
</dbReference>
<dbReference type="NCBIfam" id="TIGR01239">
    <property type="entry name" value="galT_2"/>
    <property type="match status" value="1"/>
</dbReference>
<organism evidence="13 14">
    <name type="scientific">Halobacillus salinus</name>
    <dbReference type="NCBI Taxonomy" id="192814"/>
    <lineage>
        <taxon>Bacteria</taxon>
        <taxon>Bacillati</taxon>
        <taxon>Bacillota</taxon>
        <taxon>Bacilli</taxon>
        <taxon>Bacillales</taxon>
        <taxon>Bacillaceae</taxon>
        <taxon>Halobacillus</taxon>
    </lineage>
</organism>
<comment type="pathway">
    <text evidence="3 10">Carbohydrate metabolism; galactose metabolism.</text>
</comment>
<comment type="caution">
    <text evidence="13">The sequence shown here is derived from an EMBL/GenBank/DDBJ whole genome shotgun (WGS) entry which is preliminary data.</text>
</comment>
<dbReference type="NCBIfam" id="NF003629">
    <property type="entry name" value="PRK05270.1-2"/>
    <property type="match status" value="1"/>
</dbReference>
<dbReference type="PANTHER" id="PTHR39191">
    <property type="entry name" value="GALACTOSE-1-PHOSPHATE URIDYLYLTRANSFERASE"/>
    <property type="match status" value="1"/>
</dbReference>